<feature type="transmembrane region" description="Helical" evidence="7">
    <location>
        <begin position="205"/>
        <end position="229"/>
    </location>
</feature>
<feature type="transmembrane region" description="Helical" evidence="7">
    <location>
        <begin position="280"/>
        <end position="310"/>
    </location>
</feature>
<evidence type="ECO:0000256" key="2">
    <source>
        <dbReference type="ARBA" id="ARBA00022448"/>
    </source>
</evidence>
<dbReference type="HOGENOM" id="CLU_005126_10_0_1"/>
<feature type="domain" description="Cation/H+ exchanger transmembrane" evidence="8">
    <location>
        <begin position="50"/>
        <end position="438"/>
    </location>
</feature>
<evidence type="ECO:0000256" key="6">
    <source>
        <dbReference type="ARBA" id="ARBA00023136"/>
    </source>
</evidence>
<feature type="transmembrane region" description="Helical" evidence="7">
    <location>
        <begin position="171"/>
        <end position="193"/>
    </location>
</feature>
<sequence length="854" mass="92231">MATATTSSAVPTSTAVRVAPQGGILEGANPSEYDPKNPLTIFIIQVGLIVIICHILHWPLSKIRQPRVIAEVIGGIILGPSVMGHIPGFREAIFPAASIPNLTLVANIGLVLYLFMIGLETDVRFLLSNWRVATSVAFAGLALPFGVGCGLAWGIYNAFRDDPGIKPIDFSTYMLFVGIAVAITAFPVLCRILTELKLLDTPVGVITLSAGVANDVVGWILLALCVALVNAGQGITALWILLVAIGYIILLVLVVKPVLRFVLRKTNNIENGPSQSSIALILLIALTSAFFTGIIGIHPIFGGFVVGLIIPREHGFNIRVIEKMEDLVGSIFLPLYFTLSGLSTNLGLLNNGTAWGYVFATTIVALTTKIIGASVAARLNGLVWRESFSIGVLMSCKGLVELIVLNIGLQAKILSVRTFTIFVVMALLTTFLTTPAVSFLYPPWYQKKIAAWKRGEIDWDTGAPITQVTVTPGTDTSTQRVRRLLVYLRLDNMPALLNLLSLFGSSHAAETPSGTSEGGSKRSYEDVVKGPVRAHGLRLLELTDRDSSVMTVAQVDEYTRHDPVVNIFRSVGQLHNIAASGEVAIMPEDRFADALVSRSSNMGSDLLLMPWTETGSMGDAQIISSADVEDRLASNYLSFVKSVLRSIDHNVGIFFTRSRDDVKTGKKEGQEQARLRRQYSYDVSRREFPTAPLVPRTHNIFFVYFGGRDDNFALRLVLQLLERERVTATIINVSQLGEKSASAGENIFDAVMAEIPKSMSTRIKVEKLSVAPTVEELLNLANAAPTANESDVANPTLVVLSRGGSIKLDEGKLANRPREDVQGCLGTLAAHFVASGVMTDLLVVQAKLDAAASS</sequence>
<feature type="transmembrane region" description="Helical" evidence="7">
    <location>
        <begin position="235"/>
        <end position="259"/>
    </location>
</feature>
<keyword evidence="5" id="KW-0406">Ion transport</keyword>
<dbReference type="Proteomes" id="UP000024376">
    <property type="component" value="Unassembled WGS sequence"/>
</dbReference>
<dbReference type="OrthoDB" id="2687058at2759"/>
<evidence type="ECO:0000256" key="7">
    <source>
        <dbReference type="SAM" id="Phobius"/>
    </source>
</evidence>
<evidence type="ECO:0000313" key="9">
    <source>
        <dbReference type="EMBL" id="ETS02514.1"/>
    </source>
</evidence>
<reference evidence="10" key="1">
    <citation type="journal article" date="2013" name="Ind. Biotechnol.">
        <title>Comparative genomics analysis of Trichoderma reesei strains.</title>
        <authorList>
            <person name="Koike H."/>
            <person name="Aerts A."/>
            <person name="LaButti K."/>
            <person name="Grigoriev I.V."/>
            <person name="Baker S.E."/>
        </authorList>
    </citation>
    <scope>NUCLEOTIDE SEQUENCE [LARGE SCALE GENOMIC DNA]</scope>
    <source>
        <strain evidence="10">ATCC 56765 / BCRC 32924 / NRRL 11460 / Rut C-30</strain>
    </source>
</reference>
<feature type="transmembrane region" description="Helical" evidence="7">
    <location>
        <begin position="92"/>
        <end position="115"/>
    </location>
</feature>
<evidence type="ECO:0000259" key="8">
    <source>
        <dbReference type="Pfam" id="PF00999"/>
    </source>
</evidence>
<dbReference type="AlphaFoldDB" id="A0A024SB05"/>
<dbReference type="InterPro" id="IPR006153">
    <property type="entry name" value="Cation/H_exchanger_TM"/>
</dbReference>
<feature type="transmembrane region" description="Helical" evidence="7">
    <location>
        <begin position="330"/>
        <end position="348"/>
    </location>
</feature>
<feature type="transmembrane region" description="Helical" evidence="7">
    <location>
        <begin position="136"/>
        <end position="159"/>
    </location>
</feature>
<dbReference type="Gene3D" id="1.20.1530.20">
    <property type="match status" value="1"/>
</dbReference>
<dbReference type="GO" id="GO:0015297">
    <property type="term" value="F:antiporter activity"/>
    <property type="evidence" value="ECO:0007669"/>
    <property type="project" value="InterPro"/>
</dbReference>
<feature type="transmembrane region" description="Helical" evidence="7">
    <location>
        <begin position="421"/>
        <end position="441"/>
    </location>
</feature>
<dbReference type="PANTHER" id="PTHR32468">
    <property type="entry name" value="CATION/H + ANTIPORTER"/>
    <property type="match status" value="1"/>
</dbReference>
<feature type="transmembrane region" description="Helical" evidence="7">
    <location>
        <begin position="68"/>
        <end position="86"/>
    </location>
</feature>
<accession>A0A024SB05</accession>
<dbReference type="EMBL" id="KI911145">
    <property type="protein sequence ID" value="ETS02514.1"/>
    <property type="molecule type" value="Genomic_DNA"/>
</dbReference>
<organism evidence="9 10">
    <name type="scientific">Hypocrea jecorina (strain ATCC 56765 / BCRC 32924 / NRRL 11460 / Rut C-30)</name>
    <name type="common">Trichoderma reesei</name>
    <dbReference type="NCBI Taxonomy" id="1344414"/>
    <lineage>
        <taxon>Eukaryota</taxon>
        <taxon>Fungi</taxon>
        <taxon>Dikarya</taxon>
        <taxon>Ascomycota</taxon>
        <taxon>Pezizomycotina</taxon>
        <taxon>Sordariomycetes</taxon>
        <taxon>Hypocreomycetidae</taxon>
        <taxon>Hypocreales</taxon>
        <taxon>Hypocreaceae</taxon>
        <taxon>Trichoderma</taxon>
    </lineage>
</organism>
<evidence type="ECO:0000256" key="1">
    <source>
        <dbReference type="ARBA" id="ARBA00004141"/>
    </source>
</evidence>
<feature type="transmembrane region" description="Helical" evidence="7">
    <location>
        <begin position="39"/>
        <end position="56"/>
    </location>
</feature>
<keyword evidence="3 7" id="KW-0812">Transmembrane</keyword>
<protein>
    <submittedName>
        <fullName evidence="9">Sodium/hydrogen exchanger family protein</fullName>
    </submittedName>
</protein>
<dbReference type="InterPro" id="IPR050794">
    <property type="entry name" value="CPA2_transporter"/>
</dbReference>
<comment type="subcellular location">
    <subcellularLocation>
        <location evidence="1">Membrane</location>
        <topology evidence="1">Multi-pass membrane protein</topology>
    </subcellularLocation>
</comment>
<feature type="transmembrane region" description="Helical" evidence="7">
    <location>
        <begin position="388"/>
        <end position="409"/>
    </location>
</feature>
<keyword evidence="4 7" id="KW-1133">Transmembrane helix</keyword>
<proteinExistence type="predicted"/>
<dbReference type="InterPro" id="IPR038770">
    <property type="entry name" value="Na+/solute_symporter_sf"/>
</dbReference>
<evidence type="ECO:0000256" key="4">
    <source>
        <dbReference type="ARBA" id="ARBA00022989"/>
    </source>
</evidence>
<dbReference type="PANTHER" id="PTHR32468:SF0">
    <property type="entry name" value="K(+)_H(+) ANTIPORTER 1"/>
    <property type="match status" value="1"/>
</dbReference>
<keyword evidence="6 7" id="KW-0472">Membrane</keyword>
<dbReference type="GO" id="GO:1902600">
    <property type="term" value="P:proton transmembrane transport"/>
    <property type="evidence" value="ECO:0007669"/>
    <property type="project" value="InterPro"/>
</dbReference>
<dbReference type="Pfam" id="PF00999">
    <property type="entry name" value="Na_H_Exchanger"/>
    <property type="match status" value="1"/>
</dbReference>
<feature type="transmembrane region" description="Helical" evidence="7">
    <location>
        <begin position="355"/>
        <end position="376"/>
    </location>
</feature>
<evidence type="ECO:0000256" key="5">
    <source>
        <dbReference type="ARBA" id="ARBA00023065"/>
    </source>
</evidence>
<evidence type="ECO:0000256" key="3">
    <source>
        <dbReference type="ARBA" id="ARBA00022692"/>
    </source>
</evidence>
<name>A0A024SB05_HYPJR</name>
<gene>
    <name evidence="9" type="ORF">M419DRAFT_98413</name>
</gene>
<dbReference type="GO" id="GO:0016020">
    <property type="term" value="C:membrane"/>
    <property type="evidence" value="ECO:0007669"/>
    <property type="project" value="UniProtKB-SubCell"/>
</dbReference>
<evidence type="ECO:0000313" key="10">
    <source>
        <dbReference type="Proteomes" id="UP000024376"/>
    </source>
</evidence>
<keyword evidence="2" id="KW-0813">Transport</keyword>
<dbReference type="KEGG" id="trr:M419DRAFT_98413"/>